<dbReference type="Pfam" id="PF04827">
    <property type="entry name" value="Plant_tran"/>
    <property type="match status" value="1"/>
</dbReference>
<proteinExistence type="predicted"/>
<accession>A0A0A8YU03</accession>
<protein>
    <submittedName>
        <fullName evidence="1">Uncharacterized protein</fullName>
    </submittedName>
</protein>
<evidence type="ECO:0000313" key="1">
    <source>
        <dbReference type="EMBL" id="JAD30544.1"/>
    </source>
</evidence>
<dbReference type="EMBL" id="GBRH01267351">
    <property type="protein sequence ID" value="JAD30544.1"/>
    <property type="molecule type" value="Transcribed_RNA"/>
</dbReference>
<dbReference type="AlphaFoldDB" id="A0A0A8YU03"/>
<reference evidence="1" key="1">
    <citation type="submission" date="2014-09" db="EMBL/GenBank/DDBJ databases">
        <authorList>
            <person name="Magalhaes I.L.F."/>
            <person name="Oliveira U."/>
            <person name="Santos F.R."/>
            <person name="Vidigal T.H.D.A."/>
            <person name="Brescovit A.D."/>
            <person name="Santos A.J."/>
        </authorList>
    </citation>
    <scope>NUCLEOTIDE SEQUENCE</scope>
    <source>
        <tissue evidence="1">Shoot tissue taken approximately 20 cm above the soil surface</tissue>
    </source>
</reference>
<dbReference type="InterPro" id="IPR006912">
    <property type="entry name" value="Harbinger_derived_prot"/>
</dbReference>
<reference evidence="1" key="2">
    <citation type="journal article" date="2015" name="Data Brief">
        <title>Shoot transcriptome of the giant reed, Arundo donax.</title>
        <authorList>
            <person name="Barrero R.A."/>
            <person name="Guerrero F.D."/>
            <person name="Moolhuijzen P."/>
            <person name="Goolsby J.A."/>
            <person name="Tidwell J."/>
            <person name="Bellgard S.E."/>
            <person name="Bellgard M.I."/>
        </authorList>
    </citation>
    <scope>NUCLEOTIDE SEQUENCE</scope>
    <source>
        <tissue evidence="1">Shoot tissue taken approximately 20 cm above the soil surface</tissue>
    </source>
</reference>
<sequence>MNGTQYNMGYYLVDGIYPEWATFDKHSHLTPKCKA</sequence>
<organism evidence="1">
    <name type="scientific">Arundo donax</name>
    <name type="common">Giant reed</name>
    <name type="synonym">Donax arundinaceus</name>
    <dbReference type="NCBI Taxonomy" id="35708"/>
    <lineage>
        <taxon>Eukaryota</taxon>
        <taxon>Viridiplantae</taxon>
        <taxon>Streptophyta</taxon>
        <taxon>Embryophyta</taxon>
        <taxon>Tracheophyta</taxon>
        <taxon>Spermatophyta</taxon>
        <taxon>Magnoliopsida</taxon>
        <taxon>Liliopsida</taxon>
        <taxon>Poales</taxon>
        <taxon>Poaceae</taxon>
        <taxon>PACMAD clade</taxon>
        <taxon>Arundinoideae</taxon>
        <taxon>Arundineae</taxon>
        <taxon>Arundo</taxon>
    </lineage>
</organism>
<name>A0A0A8YU03_ARUDO</name>